<dbReference type="AlphaFoldDB" id="A0A371IG93"/>
<keyword evidence="2" id="KW-1185">Reference proteome</keyword>
<sequence length="143" mass="16690">MISQRKYILDLLKEIRMSGCRPANTLIDPNQKLCDEKKDNTINTNSISKKDIVFVISLVSRVMHSPSKMHLEAGIQLKILYLVWGNLVIWRSKKQARNSAKVEYKHYSNPVQHNHTNHMEIDKHFMKDNIECEVICLPFVPFV</sequence>
<evidence type="ECO:0000313" key="2">
    <source>
        <dbReference type="Proteomes" id="UP000257109"/>
    </source>
</evidence>
<comment type="caution">
    <text evidence="1">The sequence shown here is derived from an EMBL/GenBank/DDBJ whole genome shotgun (WGS) entry which is preliminary data.</text>
</comment>
<name>A0A371IG93_MUCPR</name>
<dbReference type="OrthoDB" id="414945at2759"/>
<gene>
    <name evidence="1" type="ORF">CR513_00900</name>
</gene>
<organism evidence="1 2">
    <name type="scientific">Mucuna pruriens</name>
    <name type="common">Velvet bean</name>
    <name type="synonym">Dolichos pruriens</name>
    <dbReference type="NCBI Taxonomy" id="157652"/>
    <lineage>
        <taxon>Eukaryota</taxon>
        <taxon>Viridiplantae</taxon>
        <taxon>Streptophyta</taxon>
        <taxon>Embryophyta</taxon>
        <taxon>Tracheophyta</taxon>
        <taxon>Spermatophyta</taxon>
        <taxon>Magnoliopsida</taxon>
        <taxon>eudicotyledons</taxon>
        <taxon>Gunneridae</taxon>
        <taxon>Pentapetalae</taxon>
        <taxon>rosids</taxon>
        <taxon>fabids</taxon>
        <taxon>Fabales</taxon>
        <taxon>Fabaceae</taxon>
        <taxon>Papilionoideae</taxon>
        <taxon>50 kb inversion clade</taxon>
        <taxon>NPAAA clade</taxon>
        <taxon>indigoferoid/millettioid clade</taxon>
        <taxon>Phaseoleae</taxon>
        <taxon>Mucuna</taxon>
    </lineage>
</organism>
<feature type="non-terminal residue" evidence="1">
    <location>
        <position position="1"/>
    </location>
</feature>
<evidence type="ECO:0000313" key="1">
    <source>
        <dbReference type="EMBL" id="RDY14087.1"/>
    </source>
</evidence>
<protein>
    <recommendedName>
        <fullName evidence="3">Copia protein</fullName>
    </recommendedName>
</protein>
<reference evidence="1" key="1">
    <citation type="submission" date="2018-05" db="EMBL/GenBank/DDBJ databases">
        <title>Draft genome of Mucuna pruriens seed.</title>
        <authorList>
            <person name="Nnadi N.E."/>
            <person name="Vos R."/>
            <person name="Hasami M.H."/>
            <person name="Devisetty U.K."/>
            <person name="Aguiy J.C."/>
        </authorList>
    </citation>
    <scope>NUCLEOTIDE SEQUENCE [LARGE SCALE GENOMIC DNA]</scope>
    <source>
        <strain evidence="1">JCA_2017</strain>
    </source>
</reference>
<evidence type="ECO:0008006" key="3">
    <source>
        <dbReference type="Google" id="ProtNLM"/>
    </source>
</evidence>
<dbReference type="Proteomes" id="UP000257109">
    <property type="component" value="Unassembled WGS sequence"/>
</dbReference>
<accession>A0A371IG93</accession>
<proteinExistence type="predicted"/>
<dbReference type="EMBL" id="QJKJ01000139">
    <property type="protein sequence ID" value="RDY14087.1"/>
    <property type="molecule type" value="Genomic_DNA"/>
</dbReference>